<dbReference type="SUPFAM" id="SSF82171">
    <property type="entry name" value="DPP6 N-terminal domain-like"/>
    <property type="match status" value="1"/>
</dbReference>
<dbReference type="EMBL" id="DXHS01000066">
    <property type="protein sequence ID" value="HIW02451.1"/>
    <property type="molecule type" value="Genomic_DNA"/>
</dbReference>
<name>A0A9D1TSC9_9FIRM</name>
<gene>
    <name evidence="1" type="ORF">H9892_03845</name>
</gene>
<sequence>MREIVFPGGGQRRTVTSFAANVDMRLDEAVLADGGAARAENFDVVSGALTDGWGVAAEDEWTGVTCTALWRFVRYDYTASAYIETDMYCAADGKVYYRDGGAWQELPGVTFTSPPSAVGYRLYGDDCLIMTSGTDGMYVWDGVSPARKVDSPMITSMAMSGERMFACVAGESNAVYFSDDLDPTEWTVGSGRGGFVQLLDERGKLLRALDFLGYVYLVREYGVSRISGTYDASALTAANLYVAGGALQAGGAAVCGDFIMLAGADGLYAFDGYSASRRLRAVRLSPSPEASGVYADGKYYLAAKTGSEGEGNDTLVVYDIAENTFSLSRIAIKRLCKLGGDVYAVLADGRTGRVAKCGAVLGEPLVKVWESGALDYGTPEVKTLSEVTLRTEGDAELSVTADGRTRTFSVKGGGVRRVRPGLSGRVARIKLTSVSPGANISRLSVLVRRR</sequence>
<accession>A0A9D1TSC9</accession>
<evidence type="ECO:0000313" key="2">
    <source>
        <dbReference type="Proteomes" id="UP000823990"/>
    </source>
</evidence>
<organism evidence="1 2">
    <name type="scientific">Candidatus Protoclostridium stercorigallinarum</name>
    <dbReference type="NCBI Taxonomy" id="2838741"/>
    <lineage>
        <taxon>Bacteria</taxon>
        <taxon>Bacillati</taxon>
        <taxon>Bacillota</taxon>
        <taxon>Clostridia</taxon>
        <taxon>Candidatus Protoclostridium</taxon>
    </lineage>
</organism>
<dbReference type="Proteomes" id="UP000823990">
    <property type="component" value="Unassembled WGS sequence"/>
</dbReference>
<comment type="caution">
    <text evidence="1">The sequence shown here is derived from an EMBL/GenBank/DDBJ whole genome shotgun (WGS) entry which is preliminary data.</text>
</comment>
<reference evidence="1" key="1">
    <citation type="journal article" date="2021" name="PeerJ">
        <title>Extensive microbial diversity within the chicken gut microbiome revealed by metagenomics and culture.</title>
        <authorList>
            <person name="Gilroy R."/>
            <person name="Ravi A."/>
            <person name="Getino M."/>
            <person name="Pursley I."/>
            <person name="Horton D.L."/>
            <person name="Alikhan N.F."/>
            <person name="Baker D."/>
            <person name="Gharbi K."/>
            <person name="Hall N."/>
            <person name="Watson M."/>
            <person name="Adriaenssens E.M."/>
            <person name="Foster-Nyarko E."/>
            <person name="Jarju S."/>
            <person name="Secka A."/>
            <person name="Antonio M."/>
            <person name="Oren A."/>
            <person name="Chaudhuri R.R."/>
            <person name="La Ragione R."/>
            <person name="Hildebrand F."/>
            <person name="Pallen M.J."/>
        </authorList>
    </citation>
    <scope>NUCLEOTIDE SEQUENCE</scope>
    <source>
        <strain evidence="1">12435</strain>
    </source>
</reference>
<proteinExistence type="predicted"/>
<evidence type="ECO:0000313" key="1">
    <source>
        <dbReference type="EMBL" id="HIW02451.1"/>
    </source>
</evidence>
<protein>
    <submittedName>
        <fullName evidence="1">Uncharacterized protein</fullName>
    </submittedName>
</protein>
<reference evidence="1" key="2">
    <citation type="submission" date="2021-04" db="EMBL/GenBank/DDBJ databases">
        <authorList>
            <person name="Gilroy R."/>
        </authorList>
    </citation>
    <scope>NUCLEOTIDE SEQUENCE</scope>
    <source>
        <strain evidence="1">12435</strain>
    </source>
</reference>
<dbReference type="AlphaFoldDB" id="A0A9D1TSC9"/>